<protein>
    <submittedName>
        <fullName evidence="3">DUF4180 domain-containing protein</fullName>
    </submittedName>
</protein>
<proteinExistence type="predicted"/>
<dbReference type="InterPro" id="IPR025438">
    <property type="entry name" value="DUF4180"/>
</dbReference>
<feature type="compositionally biased region" description="Polar residues" evidence="1">
    <location>
        <begin position="1"/>
        <end position="22"/>
    </location>
</feature>
<gene>
    <name evidence="3" type="ORF">ACFP0N_24840</name>
</gene>
<feature type="domain" description="DUF4180" evidence="2">
    <location>
        <begin position="31"/>
        <end position="139"/>
    </location>
</feature>
<comment type="caution">
    <text evidence="3">The sequence shown here is derived from an EMBL/GenBank/DDBJ whole genome shotgun (WGS) entry which is preliminary data.</text>
</comment>
<dbReference type="EMBL" id="JBHSOD010000036">
    <property type="protein sequence ID" value="MFC5888194.1"/>
    <property type="molecule type" value="Genomic_DNA"/>
</dbReference>
<evidence type="ECO:0000259" key="2">
    <source>
        <dbReference type="Pfam" id="PF13788"/>
    </source>
</evidence>
<dbReference type="Pfam" id="PF13788">
    <property type="entry name" value="DUF4180"/>
    <property type="match status" value="1"/>
</dbReference>
<keyword evidence="4" id="KW-1185">Reference proteome</keyword>
<name>A0ABW1F2Q6_9ACTN</name>
<dbReference type="Proteomes" id="UP001596067">
    <property type="component" value="Unassembled WGS sequence"/>
</dbReference>
<accession>A0ABW1F2Q6</accession>
<dbReference type="RefSeq" id="WP_313766798.1">
    <property type="nucleotide sequence ID" value="NZ_BAAAVH010000014.1"/>
</dbReference>
<evidence type="ECO:0000313" key="4">
    <source>
        <dbReference type="Proteomes" id="UP001596067"/>
    </source>
</evidence>
<evidence type="ECO:0000256" key="1">
    <source>
        <dbReference type="SAM" id="MobiDB-lite"/>
    </source>
</evidence>
<evidence type="ECO:0000313" key="3">
    <source>
        <dbReference type="EMBL" id="MFC5888194.1"/>
    </source>
</evidence>
<feature type="region of interest" description="Disordered" evidence="1">
    <location>
        <begin position="1"/>
        <end position="26"/>
    </location>
</feature>
<reference evidence="4" key="1">
    <citation type="journal article" date="2019" name="Int. J. Syst. Evol. Microbiol.">
        <title>The Global Catalogue of Microorganisms (GCM) 10K type strain sequencing project: providing services to taxonomists for standard genome sequencing and annotation.</title>
        <authorList>
            <consortium name="The Broad Institute Genomics Platform"/>
            <consortium name="The Broad Institute Genome Sequencing Center for Infectious Disease"/>
            <person name="Wu L."/>
            <person name="Ma J."/>
        </authorList>
    </citation>
    <scope>NUCLEOTIDE SEQUENCE [LARGE SCALE GENOMIC DNA]</scope>
    <source>
        <strain evidence="4">CGMCC 4.1469</strain>
    </source>
</reference>
<organism evidence="3 4">
    <name type="scientific">Kitasatospora aburaviensis</name>
    <dbReference type="NCBI Taxonomy" id="67265"/>
    <lineage>
        <taxon>Bacteria</taxon>
        <taxon>Bacillati</taxon>
        <taxon>Actinomycetota</taxon>
        <taxon>Actinomycetes</taxon>
        <taxon>Kitasatosporales</taxon>
        <taxon>Streptomycetaceae</taxon>
        <taxon>Kitasatospora</taxon>
    </lineage>
</organism>
<sequence length="148" mass="15885">MAETPGTTETPSTAVTCDTTETPEAVGTPDRTVLRVAAEGAPIREERDATDLIGEAFGLGATWVVLPVARLHEDFFRLGTRVAGGIVQKFVNYRIGLVVLGDIAHHVAASEALRDFVRESNRGRQLWFLADEAELADRLAGAGITGIR</sequence>